<protein>
    <recommendedName>
        <fullName evidence="3">Protein translocase subunit SecA</fullName>
    </recommendedName>
</protein>
<evidence type="ECO:0008006" key="3">
    <source>
        <dbReference type="Google" id="ProtNLM"/>
    </source>
</evidence>
<accession>A0A2Z2NNJ3</accession>
<dbReference type="Gene3D" id="3.10.450.50">
    <property type="match status" value="1"/>
</dbReference>
<evidence type="ECO:0000313" key="2">
    <source>
        <dbReference type="Proteomes" id="UP000250079"/>
    </source>
</evidence>
<evidence type="ECO:0000313" key="1">
    <source>
        <dbReference type="EMBL" id="ASJ72095.1"/>
    </source>
</evidence>
<dbReference type="RefSeq" id="WP_088917447.1">
    <property type="nucleotide sequence ID" value="NZ_CP018632.1"/>
</dbReference>
<dbReference type="AlphaFoldDB" id="A0A2Z2NNJ3"/>
<keyword evidence="2" id="KW-1185">Reference proteome</keyword>
<organism evidence="1 2">
    <name type="scientific">Granulosicoccus antarcticus IMCC3135</name>
    <dbReference type="NCBI Taxonomy" id="1192854"/>
    <lineage>
        <taxon>Bacteria</taxon>
        <taxon>Pseudomonadati</taxon>
        <taxon>Pseudomonadota</taxon>
        <taxon>Gammaproteobacteria</taxon>
        <taxon>Chromatiales</taxon>
        <taxon>Granulosicoccaceae</taxon>
        <taxon>Granulosicoccus</taxon>
    </lineage>
</organism>
<dbReference type="Pfam" id="PF02810">
    <property type="entry name" value="SEC-C"/>
    <property type="match status" value="1"/>
</dbReference>
<gene>
    <name evidence="1" type="ORF">IMCC3135_10005</name>
</gene>
<dbReference type="InterPro" id="IPR004027">
    <property type="entry name" value="SEC_C_motif"/>
</dbReference>
<name>A0A2Z2NNJ3_9GAMM</name>
<dbReference type="Proteomes" id="UP000250079">
    <property type="component" value="Chromosome"/>
</dbReference>
<dbReference type="SUPFAM" id="SSF103642">
    <property type="entry name" value="Sec-C motif"/>
    <property type="match status" value="1"/>
</dbReference>
<dbReference type="EMBL" id="CP018632">
    <property type="protein sequence ID" value="ASJ72095.1"/>
    <property type="molecule type" value="Genomic_DNA"/>
</dbReference>
<proteinExistence type="predicted"/>
<dbReference type="OrthoDB" id="583051at2"/>
<reference evidence="1 2" key="1">
    <citation type="submission" date="2016-12" db="EMBL/GenBank/DDBJ databases">
        <authorList>
            <person name="Song W.-J."/>
            <person name="Kurnit D.M."/>
        </authorList>
    </citation>
    <scope>NUCLEOTIDE SEQUENCE [LARGE SCALE GENOMIC DNA]</scope>
    <source>
        <strain evidence="1 2">IMCC3135</strain>
    </source>
</reference>
<sequence length="372" mass="41241">MKIGRNEKCWCNSGKKFKHCHYGRESEQAITKGELIGQSKNIRSRKCCYVPKALQHECDRRIVNAHTVSKSGSLIEIADSTNHVYGLKINLANIFKNKGKLVPEKIGVNQASTFKGFCSKHDKQLFSCIEDHPFNATEEQCLALMFRSVAKELYAKEGSLLSSEVIKSGDKGKQLADQLSIQKFAADNQLGIKAALRELSDFKDQLDGQLLGNFTNNLSHLIFESSRSMPVAVSSIVSPVSDFNGTIIQDLGDLNVVAEQIVFNSFSSDGKGYVVFSWLTKSAIILGFVNTLIAIDKAGIFGALIRLFFGLAENSFISPEWWDGLPDAQKKKIESLIMSGVNPFKFDPKGLLIDDGVNFSGWNIDNIRKINF</sequence>
<dbReference type="KEGG" id="gai:IMCC3135_10005"/>